<evidence type="ECO:0000256" key="1">
    <source>
        <dbReference type="SAM" id="Phobius"/>
    </source>
</evidence>
<proteinExistence type="predicted"/>
<gene>
    <name evidence="2" type="ORF">EV679_2704</name>
</gene>
<organism evidence="2 3">
    <name type="scientific">Kerstersia gyiorum</name>
    <dbReference type="NCBI Taxonomy" id="206506"/>
    <lineage>
        <taxon>Bacteria</taxon>
        <taxon>Pseudomonadati</taxon>
        <taxon>Pseudomonadota</taxon>
        <taxon>Betaproteobacteria</taxon>
        <taxon>Burkholderiales</taxon>
        <taxon>Alcaligenaceae</taxon>
        <taxon>Kerstersia</taxon>
    </lineage>
</organism>
<feature type="transmembrane region" description="Helical" evidence="1">
    <location>
        <begin position="101"/>
        <end position="121"/>
    </location>
</feature>
<feature type="transmembrane region" description="Helical" evidence="1">
    <location>
        <begin position="282"/>
        <end position="301"/>
    </location>
</feature>
<dbReference type="Pfam" id="PF14897">
    <property type="entry name" value="EpsG"/>
    <property type="match status" value="1"/>
</dbReference>
<keyword evidence="2" id="KW-0808">Transferase</keyword>
<keyword evidence="1" id="KW-0812">Transmembrane</keyword>
<feature type="transmembrane region" description="Helical" evidence="1">
    <location>
        <begin position="64"/>
        <end position="89"/>
    </location>
</feature>
<dbReference type="EMBL" id="SGWZ01000004">
    <property type="protein sequence ID" value="RZS67483.1"/>
    <property type="molecule type" value="Genomic_DNA"/>
</dbReference>
<keyword evidence="1" id="KW-1133">Transmembrane helix</keyword>
<protein>
    <submittedName>
        <fullName evidence="2">EpsG-like putative glucosyltransferase</fullName>
    </submittedName>
</protein>
<sequence length="312" mass="36947">MINNSDYGRICIVFILSFFYVYAIYRFNFINPPPLESDYLQYFETYNYTTLYLDRFGVELILPILFYIFNSLGVEFFNFSFLLGIFWLIPIILLSKEVRSSYLIFYFLFFIFYFPANYAFLMRQYLCFYFFLLYLCCSGRLRFLFLFLSIFTHLSAIVFLIFCKTNIKNKEFFYFSFLAVFVIFLGNQLGLGFSSVLQFVVNLDIGIYDIQRKLSMLTRLGDENVFNDSILNYVILILSMFLHCVYLSAGGKNNNIMLLMFFSACIAVMFSDFKILANRFGFAAFFFSIPYFFIVLSRFSLNSSGKFFVRSN</sequence>
<name>A0A4Q7MIU6_9BURK</name>
<dbReference type="RefSeq" id="WP_165390052.1">
    <property type="nucleotide sequence ID" value="NZ_SGWZ01000004.1"/>
</dbReference>
<feature type="transmembrane region" description="Helical" evidence="1">
    <location>
        <begin position="7"/>
        <end position="25"/>
    </location>
</feature>
<dbReference type="InterPro" id="IPR049458">
    <property type="entry name" value="EpsG-like"/>
</dbReference>
<dbReference type="GO" id="GO:0016740">
    <property type="term" value="F:transferase activity"/>
    <property type="evidence" value="ECO:0007669"/>
    <property type="project" value="UniProtKB-KW"/>
</dbReference>
<feature type="transmembrane region" description="Helical" evidence="1">
    <location>
        <begin position="256"/>
        <end position="276"/>
    </location>
</feature>
<feature type="transmembrane region" description="Helical" evidence="1">
    <location>
        <begin position="141"/>
        <end position="163"/>
    </location>
</feature>
<evidence type="ECO:0000313" key="3">
    <source>
        <dbReference type="Proteomes" id="UP000292039"/>
    </source>
</evidence>
<dbReference type="AlphaFoldDB" id="A0A4Q7MIU6"/>
<dbReference type="Proteomes" id="UP000292039">
    <property type="component" value="Unassembled WGS sequence"/>
</dbReference>
<feature type="transmembrane region" description="Helical" evidence="1">
    <location>
        <begin position="172"/>
        <end position="193"/>
    </location>
</feature>
<keyword evidence="1" id="KW-0472">Membrane</keyword>
<evidence type="ECO:0000313" key="2">
    <source>
        <dbReference type="EMBL" id="RZS67483.1"/>
    </source>
</evidence>
<feature type="transmembrane region" description="Helical" evidence="1">
    <location>
        <begin position="230"/>
        <end position="249"/>
    </location>
</feature>
<accession>A0A4Q7MIU6</accession>
<reference evidence="2 3" key="1">
    <citation type="submission" date="2019-02" db="EMBL/GenBank/DDBJ databases">
        <title>Genomic Encyclopedia of Type Strains, Phase IV (KMG-IV): sequencing the most valuable type-strain genomes for metagenomic binning, comparative biology and taxonomic classification.</title>
        <authorList>
            <person name="Goeker M."/>
        </authorList>
    </citation>
    <scope>NUCLEOTIDE SEQUENCE [LARGE SCALE GENOMIC DNA]</scope>
    <source>
        <strain evidence="2 3">DSM 16618</strain>
    </source>
</reference>
<comment type="caution">
    <text evidence="2">The sequence shown here is derived from an EMBL/GenBank/DDBJ whole genome shotgun (WGS) entry which is preliminary data.</text>
</comment>